<organism evidence="2 3">
    <name type="scientific">Sporothrix curviconia</name>
    <dbReference type="NCBI Taxonomy" id="1260050"/>
    <lineage>
        <taxon>Eukaryota</taxon>
        <taxon>Fungi</taxon>
        <taxon>Dikarya</taxon>
        <taxon>Ascomycota</taxon>
        <taxon>Pezizomycotina</taxon>
        <taxon>Sordariomycetes</taxon>
        <taxon>Sordariomycetidae</taxon>
        <taxon>Ophiostomatales</taxon>
        <taxon>Ophiostomataceae</taxon>
        <taxon>Sporothrix</taxon>
    </lineage>
</organism>
<reference evidence="2 3" key="1">
    <citation type="submission" date="2024-01" db="EMBL/GenBank/DDBJ databases">
        <authorList>
            <person name="Allen C."/>
            <person name="Tagirdzhanova G."/>
        </authorList>
    </citation>
    <scope>NUCLEOTIDE SEQUENCE [LARGE SCALE GENOMIC DNA]</scope>
</reference>
<proteinExistence type="predicted"/>
<sequence length="138" mass="15549">MDAGSGELDIDDMSISSVLQEQEITKLRFSLNDAKVATDALDAEKRQLKLKNEQLERKLKLAADGKVQELAQQLQRREADRQKLQATNEQLATQLANIPERNFQALTTCVKKILCKLDDTRSEILTDGKAASQQHQEQ</sequence>
<dbReference type="Proteomes" id="UP001642405">
    <property type="component" value="Unassembled WGS sequence"/>
</dbReference>
<keyword evidence="1" id="KW-0175">Coiled coil</keyword>
<dbReference type="EMBL" id="CAWUHB010000026">
    <property type="protein sequence ID" value="CAK7223001.1"/>
    <property type="molecule type" value="Genomic_DNA"/>
</dbReference>
<comment type="caution">
    <text evidence="2">The sequence shown here is derived from an EMBL/GenBank/DDBJ whole genome shotgun (WGS) entry which is preliminary data.</text>
</comment>
<evidence type="ECO:0000256" key="1">
    <source>
        <dbReference type="SAM" id="Coils"/>
    </source>
</evidence>
<feature type="coiled-coil region" evidence="1">
    <location>
        <begin position="34"/>
        <end position="94"/>
    </location>
</feature>
<gene>
    <name evidence="2" type="ORF">SCUCBS95973_005026</name>
</gene>
<accession>A0ABP0BTV9</accession>
<name>A0ABP0BTV9_9PEZI</name>
<evidence type="ECO:0000313" key="2">
    <source>
        <dbReference type="EMBL" id="CAK7223001.1"/>
    </source>
</evidence>
<protein>
    <submittedName>
        <fullName evidence="2">Uncharacterized protein</fullName>
    </submittedName>
</protein>
<evidence type="ECO:0000313" key="3">
    <source>
        <dbReference type="Proteomes" id="UP001642405"/>
    </source>
</evidence>
<keyword evidence="3" id="KW-1185">Reference proteome</keyword>